<organism evidence="11 12">
    <name type="scientific">Crucibulum laeve</name>
    <dbReference type="NCBI Taxonomy" id="68775"/>
    <lineage>
        <taxon>Eukaryota</taxon>
        <taxon>Fungi</taxon>
        <taxon>Dikarya</taxon>
        <taxon>Basidiomycota</taxon>
        <taxon>Agaricomycotina</taxon>
        <taxon>Agaricomycetes</taxon>
        <taxon>Agaricomycetidae</taxon>
        <taxon>Agaricales</taxon>
        <taxon>Agaricineae</taxon>
        <taxon>Nidulariaceae</taxon>
        <taxon>Crucibulum</taxon>
    </lineage>
</organism>
<evidence type="ECO:0000259" key="9">
    <source>
        <dbReference type="Pfam" id="PF07731"/>
    </source>
</evidence>
<keyword evidence="2" id="KW-0479">Metal-binding</keyword>
<dbReference type="FunFam" id="2.60.40.420:FF:000045">
    <property type="entry name" value="Laccase 2"/>
    <property type="match status" value="1"/>
</dbReference>
<evidence type="ECO:0000256" key="1">
    <source>
        <dbReference type="ARBA" id="ARBA00010609"/>
    </source>
</evidence>
<evidence type="ECO:0000313" key="12">
    <source>
        <dbReference type="Proteomes" id="UP000308652"/>
    </source>
</evidence>
<dbReference type="InterPro" id="IPR008972">
    <property type="entry name" value="Cupredoxin"/>
</dbReference>
<evidence type="ECO:0000313" key="11">
    <source>
        <dbReference type="EMBL" id="TFK32648.1"/>
    </source>
</evidence>
<accession>A0A5C3LIL8</accession>
<dbReference type="CDD" id="cd13903">
    <property type="entry name" value="CuRO_3_Tv-LCC_like"/>
    <property type="match status" value="1"/>
</dbReference>
<comment type="similarity">
    <text evidence="1">Belongs to the multicopper oxidase family.</text>
</comment>
<dbReference type="Pfam" id="PF07732">
    <property type="entry name" value="Cu-oxidase_3"/>
    <property type="match status" value="1"/>
</dbReference>
<evidence type="ECO:0000256" key="5">
    <source>
        <dbReference type="ARBA" id="ARBA00023157"/>
    </source>
</evidence>
<feature type="domain" description="Plastocyanin-like" evidence="8">
    <location>
        <begin position="170"/>
        <end position="320"/>
    </location>
</feature>
<evidence type="ECO:0000259" key="8">
    <source>
        <dbReference type="Pfam" id="PF00394"/>
    </source>
</evidence>
<feature type="signal peptide" evidence="7">
    <location>
        <begin position="1"/>
        <end position="19"/>
    </location>
</feature>
<keyword evidence="6" id="KW-0325">Glycoprotein</keyword>
<dbReference type="PANTHER" id="PTHR11709:SF511">
    <property type="entry name" value="LACCASE"/>
    <property type="match status" value="1"/>
</dbReference>
<dbReference type="PANTHER" id="PTHR11709">
    <property type="entry name" value="MULTI-COPPER OXIDASE"/>
    <property type="match status" value="1"/>
</dbReference>
<evidence type="ECO:0000259" key="10">
    <source>
        <dbReference type="Pfam" id="PF07732"/>
    </source>
</evidence>
<protein>
    <submittedName>
        <fullName evidence="11">Cu-oxidase-domain-containing protein</fullName>
    </submittedName>
</protein>
<dbReference type="InterPro" id="IPR011707">
    <property type="entry name" value="Cu-oxidase-like_N"/>
</dbReference>
<keyword evidence="7" id="KW-0732">Signal</keyword>
<reference evidence="11 12" key="1">
    <citation type="journal article" date="2019" name="Nat. Ecol. Evol.">
        <title>Megaphylogeny resolves global patterns of mushroom evolution.</title>
        <authorList>
            <person name="Varga T."/>
            <person name="Krizsan K."/>
            <person name="Foldi C."/>
            <person name="Dima B."/>
            <person name="Sanchez-Garcia M."/>
            <person name="Sanchez-Ramirez S."/>
            <person name="Szollosi G.J."/>
            <person name="Szarkandi J.G."/>
            <person name="Papp V."/>
            <person name="Albert L."/>
            <person name="Andreopoulos W."/>
            <person name="Angelini C."/>
            <person name="Antonin V."/>
            <person name="Barry K.W."/>
            <person name="Bougher N.L."/>
            <person name="Buchanan P."/>
            <person name="Buyck B."/>
            <person name="Bense V."/>
            <person name="Catcheside P."/>
            <person name="Chovatia M."/>
            <person name="Cooper J."/>
            <person name="Damon W."/>
            <person name="Desjardin D."/>
            <person name="Finy P."/>
            <person name="Geml J."/>
            <person name="Haridas S."/>
            <person name="Hughes K."/>
            <person name="Justo A."/>
            <person name="Karasinski D."/>
            <person name="Kautmanova I."/>
            <person name="Kiss B."/>
            <person name="Kocsube S."/>
            <person name="Kotiranta H."/>
            <person name="LaButti K.M."/>
            <person name="Lechner B.E."/>
            <person name="Liimatainen K."/>
            <person name="Lipzen A."/>
            <person name="Lukacs Z."/>
            <person name="Mihaltcheva S."/>
            <person name="Morgado L.N."/>
            <person name="Niskanen T."/>
            <person name="Noordeloos M.E."/>
            <person name="Ohm R.A."/>
            <person name="Ortiz-Santana B."/>
            <person name="Ovrebo C."/>
            <person name="Racz N."/>
            <person name="Riley R."/>
            <person name="Savchenko A."/>
            <person name="Shiryaev A."/>
            <person name="Soop K."/>
            <person name="Spirin V."/>
            <person name="Szebenyi C."/>
            <person name="Tomsovsky M."/>
            <person name="Tulloss R.E."/>
            <person name="Uehling J."/>
            <person name="Grigoriev I.V."/>
            <person name="Vagvolgyi C."/>
            <person name="Papp T."/>
            <person name="Martin F.M."/>
            <person name="Miettinen O."/>
            <person name="Hibbett D.S."/>
            <person name="Nagy L.G."/>
        </authorList>
    </citation>
    <scope>NUCLEOTIDE SEQUENCE [LARGE SCALE GENOMIC DNA]</scope>
    <source>
        <strain evidence="11 12">CBS 166.37</strain>
    </source>
</reference>
<dbReference type="Pfam" id="PF00394">
    <property type="entry name" value="Cu-oxidase"/>
    <property type="match status" value="1"/>
</dbReference>
<evidence type="ECO:0000256" key="4">
    <source>
        <dbReference type="ARBA" id="ARBA00023008"/>
    </source>
</evidence>
<dbReference type="InterPro" id="IPR001117">
    <property type="entry name" value="Cu-oxidase_2nd"/>
</dbReference>
<evidence type="ECO:0000256" key="3">
    <source>
        <dbReference type="ARBA" id="ARBA00023002"/>
    </source>
</evidence>
<name>A0A5C3LIL8_9AGAR</name>
<dbReference type="PROSITE" id="PS00080">
    <property type="entry name" value="MULTICOPPER_OXIDASE2"/>
    <property type="match status" value="1"/>
</dbReference>
<dbReference type="InterPro" id="IPR002355">
    <property type="entry name" value="Cu_oxidase_Cu_BS"/>
</dbReference>
<evidence type="ECO:0000256" key="6">
    <source>
        <dbReference type="ARBA" id="ARBA00023180"/>
    </source>
</evidence>
<dbReference type="GO" id="GO:0005507">
    <property type="term" value="F:copper ion binding"/>
    <property type="evidence" value="ECO:0007669"/>
    <property type="project" value="InterPro"/>
</dbReference>
<keyword evidence="4" id="KW-0186">Copper</keyword>
<dbReference type="InterPro" id="IPR033138">
    <property type="entry name" value="Cu_oxidase_CS"/>
</dbReference>
<evidence type="ECO:0000256" key="2">
    <source>
        <dbReference type="ARBA" id="ARBA00022723"/>
    </source>
</evidence>
<keyword evidence="12" id="KW-1185">Reference proteome</keyword>
<dbReference type="InterPro" id="IPR011706">
    <property type="entry name" value="Cu-oxidase_C"/>
</dbReference>
<dbReference type="InterPro" id="IPR045087">
    <property type="entry name" value="Cu-oxidase_fam"/>
</dbReference>
<dbReference type="EMBL" id="ML213668">
    <property type="protein sequence ID" value="TFK32648.1"/>
    <property type="molecule type" value="Genomic_DNA"/>
</dbReference>
<feature type="domain" description="Plastocyanin-like" evidence="9">
    <location>
        <begin position="382"/>
        <end position="501"/>
    </location>
</feature>
<proteinExistence type="inferred from homology"/>
<dbReference type="OrthoDB" id="2121828at2759"/>
<dbReference type="AlphaFoldDB" id="A0A5C3LIL8"/>
<dbReference type="SUPFAM" id="SSF49503">
    <property type="entry name" value="Cupredoxins"/>
    <property type="match status" value="3"/>
</dbReference>
<keyword evidence="5" id="KW-1015">Disulfide bond</keyword>
<evidence type="ECO:0000256" key="7">
    <source>
        <dbReference type="SAM" id="SignalP"/>
    </source>
</evidence>
<gene>
    <name evidence="11" type="ORF">BDQ12DRAFT_739272</name>
</gene>
<feature type="chain" id="PRO_5022995224" evidence="7">
    <location>
        <begin position="20"/>
        <end position="528"/>
    </location>
</feature>
<sequence length="528" mass="57401">MHLLLASTALFSLLKPTVGLAVESRANVKAVTLDIVNAQLSPDGFSRSTVVANGSYPGPPIIATKGQTLLVTVNNKLTDPSMRRSTALNFDGIFFSTTNTYNEGSPFVNMCPIAPGASYTYEVPLGDQAGTFWYHSELSVQYVDGLRGPIIIYDPQDPMKHLYDIDDLSTILQVGDWWHNSTLPLLTGYEATGIVPVSDSGTVNGAGRFNGGPEVAWAVRNVVAGKRYRLRIINESARNVFTMSIDQHPLTIIETDGVATQPHTVDTIEMLAGQRYSVVLNANQPVDNYWINAPFVGGSPARNLNQNATLSRAILRYEGAPITDPTTPMTLGPVNGTALVEADLRPVITQAAGTPDVNITLDLEVVAGQAIWNVNNVSYVVPKVPTLAKVLAGPVTEASFNTTENTFILPANKNIQISFPPTDDDDAHPLHLHGNNFHVVKSMSSDVINEVNPIRRDVVAVGGSGTVIRFRTDNPGPWFFHCHIFWHKQAGLATVMLVDPDTVRAKEKPSKAWEELCPAYDKLPEDQK</sequence>
<dbReference type="Pfam" id="PF07731">
    <property type="entry name" value="Cu-oxidase_2"/>
    <property type="match status" value="1"/>
</dbReference>
<dbReference type="PROSITE" id="PS00079">
    <property type="entry name" value="MULTICOPPER_OXIDASE1"/>
    <property type="match status" value="2"/>
</dbReference>
<feature type="domain" description="Plastocyanin-like" evidence="10">
    <location>
        <begin position="37"/>
        <end position="156"/>
    </location>
</feature>
<dbReference type="STRING" id="68775.A0A5C3LIL8"/>
<dbReference type="Proteomes" id="UP000308652">
    <property type="component" value="Unassembled WGS sequence"/>
</dbReference>
<keyword evidence="3" id="KW-0560">Oxidoreductase</keyword>
<dbReference type="GO" id="GO:0016491">
    <property type="term" value="F:oxidoreductase activity"/>
    <property type="evidence" value="ECO:0007669"/>
    <property type="project" value="UniProtKB-KW"/>
</dbReference>
<dbReference type="Gene3D" id="2.60.40.420">
    <property type="entry name" value="Cupredoxins - blue copper proteins"/>
    <property type="match status" value="3"/>
</dbReference>